<dbReference type="PANTHER" id="PTHR43591:SF24">
    <property type="entry name" value="2-METHOXY-6-POLYPRENYL-1,4-BENZOQUINOL METHYLASE, MITOCHONDRIAL"/>
    <property type="match status" value="1"/>
</dbReference>
<protein>
    <recommendedName>
        <fullName evidence="4">Methyltransferase domain-containing protein</fullName>
    </recommendedName>
</protein>
<dbReference type="InterPro" id="IPR029063">
    <property type="entry name" value="SAM-dependent_MTases_sf"/>
</dbReference>
<comment type="caution">
    <text evidence="2">The sequence shown here is derived from an EMBL/GenBank/DDBJ whole genome shotgun (WGS) entry which is preliminary data.</text>
</comment>
<dbReference type="Pfam" id="PF13489">
    <property type="entry name" value="Methyltransf_23"/>
    <property type="match status" value="1"/>
</dbReference>
<feature type="compositionally biased region" description="Pro residues" evidence="1">
    <location>
        <begin position="1"/>
        <end position="19"/>
    </location>
</feature>
<accession>A0A2B7XPF2</accession>
<feature type="compositionally biased region" description="Acidic residues" evidence="1">
    <location>
        <begin position="43"/>
        <end position="55"/>
    </location>
</feature>
<name>A0A2B7XPF2_POLH7</name>
<feature type="region of interest" description="Disordered" evidence="1">
    <location>
        <begin position="1"/>
        <end position="55"/>
    </location>
</feature>
<proteinExistence type="predicted"/>
<dbReference type="Proteomes" id="UP000224634">
    <property type="component" value="Unassembled WGS sequence"/>
</dbReference>
<reference evidence="2 3" key="1">
    <citation type="submission" date="2017-10" db="EMBL/GenBank/DDBJ databases">
        <title>Comparative genomics in systemic dimorphic fungi from Ajellomycetaceae.</title>
        <authorList>
            <person name="Munoz J.F."/>
            <person name="Mcewen J.G."/>
            <person name="Clay O.K."/>
            <person name="Cuomo C.A."/>
        </authorList>
    </citation>
    <scope>NUCLEOTIDE SEQUENCE [LARGE SCALE GENOMIC DNA]</scope>
    <source>
        <strain evidence="2 3">UAMH7299</strain>
    </source>
</reference>
<dbReference type="SUPFAM" id="SSF53335">
    <property type="entry name" value="S-adenosyl-L-methionine-dependent methyltransferases"/>
    <property type="match status" value="1"/>
</dbReference>
<gene>
    <name evidence="2" type="ORF">AJ80_07521</name>
</gene>
<organism evidence="2 3">
    <name type="scientific">Polytolypa hystricis (strain UAMH7299)</name>
    <dbReference type="NCBI Taxonomy" id="1447883"/>
    <lineage>
        <taxon>Eukaryota</taxon>
        <taxon>Fungi</taxon>
        <taxon>Dikarya</taxon>
        <taxon>Ascomycota</taxon>
        <taxon>Pezizomycotina</taxon>
        <taxon>Eurotiomycetes</taxon>
        <taxon>Eurotiomycetidae</taxon>
        <taxon>Onygenales</taxon>
        <taxon>Onygenales incertae sedis</taxon>
        <taxon>Polytolypa</taxon>
    </lineage>
</organism>
<dbReference type="CDD" id="cd02440">
    <property type="entry name" value="AdoMet_MTases"/>
    <property type="match status" value="1"/>
</dbReference>
<dbReference type="PANTHER" id="PTHR43591">
    <property type="entry name" value="METHYLTRANSFERASE"/>
    <property type="match status" value="1"/>
</dbReference>
<dbReference type="OrthoDB" id="2013972at2759"/>
<evidence type="ECO:0000256" key="1">
    <source>
        <dbReference type="SAM" id="MobiDB-lite"/>
    </source>
</evidence>
<dbReference type="STRING" id="1447883.A0A2B7XPF2"/>
<evidence type="ECO:0000313" key="2">
    <source>
        <dbReference type="EMBL" id="PGH10478.1"/>
    </source>
</evidence>
<evidence type="ECO:0000313" key="3">
    <source>
        <dbReference type="Proteomes" id="UP000224634"/>
    </source>
</evidence>
<evidence type="ECO:0008006" key="4">
    <source>
        <dbReference type="Google" id="ProtNLM"/>
    </source>
</evidence>
<dbReference type="Gene3D" id="3.40.50.150">
    <property type="entry name" value="Vaccinia Virus protein VP39"/>
    <property type="match status" value="1"/>
</dbReference>
<dbReference type="GO" id="GO:0008168">
    <property type="term" value="F:methyltransferase activity"/>
    <property type="evidence" value="ECO:0007669"/>
    <property type="project" value="TreeGrafter"/>
</dbReference>
<dbReference type="EMBL" id="PDNA01000146">
    <property type="protein sequence ID" value="PGH10478.1"/>
    <property type="molecule type" value="Genomic_DNA"/>
</dbReference>
<dbReference type="AlphaFoldDB" id="A0A2B7XPF2"/>
<keyword evidence="3" id="KW-1185">Reference proteome</keyword>
<feature type="compositionally biased region" description="Low complexity" evidence="1">
    <location>
        <begin position="20"/>
        <end position="38"/>
    </location>
</feature>
<sequence length="366" mass="41189">MPPSNPSSPPKAAPIPPAGPETQSAAPQTQTTTIHTHQGPVGVDEDFIDDGDSAIGDDDMSSYSTSLVSSVLSKKTEYGRNYHAYVKVLYSSGDVNGIHIERDRLDMTHHIFKIMLHGKLYEAPITKDVQRVLDVGCGTGLWAVEFADDFPSAQVLGIDLQPIQTTLVPPNLKFEIDDVEDEFPYKETFDFIHCRYLAYSIKDWPRLVKQIYKHTTPGGYAEFLDYDLDYKCDDGSLDNTLMKDWVDNLPRAGRMMGRDPSPGPSIEPWMREAGFTNIVHKKYILPVGPWPKDKHLKMLGAYNHIMVSEGAEAFTLRLFIKVLGWSHEEVQVLLPQVKKELKNKKIHSYIELHKVWGQKPEAPAAV</sequence>